<dbReference type="SUPFAM" id="SSF49899">
    <property type="entry name" value="Concanavalin A-like lectins/glucanases"/>
    <property type="match status" value="1"/>
</dbReference>
<dbReference type="Proteomes" id="UP001501237">
    <property type="component" value="Unassembled WGS sequence"/>
</dbReference>
<organism evidence="1 2">
    <name type="scientific">Actinocorallia longicatena</name>
    <dbReference type="NCBI Taxonomy" id="111803"/>
    <lineage>
        <taxon>Bacteria</taxon>
        <taxon>Bacillati</taxon>
        <taxon>Actinomycetota</taxon>
        <taxon>Actinomycetes</taxon>
        <taxon>Streptosporangiales</taxon>
        <taxon>Thermomonosporaceae</taxon>
        <taxon>Actinocorallia</taxon>
    </lineage>
</organism>
<comment type="caution">
    <text evidence="1">The sequence shown here is derived from an EMBL/GenBank/DDBJ whole genome shotgun (WGS) entry which is preliminary data.</text>
</comment>
<reference evidence="2" key="1">
    <citation type="journal article" date="2019" name="Int. J. Syst. Evol. Microbiol.">
        <title>The Global Catalogue of Microorganisms (GCM) 10K type strain sequencing project: providing services to taxonomists for standard genome sequencing and annotation.</title>
        <authorList>
            <consortium name="The Broad Institute Genomics Platform"/>
            <consortium name="The Broad Institute Genome Sequencing Center for Infectious Disease"/>
            <person name="Wu L."/>
            <person name="Ma J."/>
        </authorList>
    </citation>
    <scope>NUCLEOTIDE SEQUENCE [LARGE SCALE GENOMIC DNA]</scope>
    <source>
        <strain evidence="2">JCM 9377</strain>
    </source>
</reference>
<dbReference type="EMBL" id="BAAAUV010000004">
    <property type="protein sequence ID" value="GAA3205790.1"/>
    <property type="molecule type" value="Genomic_DNA"/>
</dbReference>
<evidence type="ECO:0000313" key="1">
    <source>
        <dbReference type="EMBL" id="GAA3205790.1"/>
    </source>
</evidence>
<sequence length="152" mass="16381">MSDLPHGAHSVTADIKVGEGGGNGVIVAQGGRFARWSLMVQNGILTYCYTYYGRDRSYVRSAEPLRPGRHVVRLEFVYDGHETGRGATGRLIVDDARQAEGRVPATVPFRYSADGGLDIGTDSSATSAETHLSDTRFTGEINSVRIDLGPSH</sequence>
<name>A0ABP6Q929_9ACTN</name>
<accession>A0ABP6Q929</accession>
<protein>
    <submittedName>
        <fullName evidence="1">Uncharacterized protein</fullName>
    </submittedName>
</protein>
<dbReference type="RefSeq" id="WP_344825432.1">
    <property type="nucleotide sequence ID" value="NZ_BAAAUV010000004.1"/>
</dbReference>
<gene>
    <name evidence="1" type="ORF">GCM10010468_20980</name>
</gene>
<evidence type="ECO:0000313" key="2">
    <source>
        <dbReference type="Proteomes" id="UP001501237"/>
    </source>
</evidence>
<keyword evidence="2" id="KW-1185">Reference proteome</keyword>
<dbReference type="InterPro" id="IPR013320">
    <property type="entry name" value="ConA-like_dom_sf"/>
</dbReference>
<proteinExistence type="predicted"/>